<accession>A0A2P5C348</accession>
<evidence type="ECO:0000313" key="1">
    <source>
        <dbReference type="EMBL" id="PON55467.1"/>
    </source>
</evidence>
<sequence>MSDQTLVANCSPSPISHILPISLSLAALTLSHDSLFSAALQSTSSLSSNSGEPHPSLLSLLDPVPREALSLSEPNMNPCSWVMHFVSFFPFLPNGSATDMWPTDCISAELLVKLIFLEEDQEGEAEAAAAAVMVAVVVIAAAAG</sequence>
<dbReference type="AlphaFoldDB" id="A0A2P5C348"/>
<gene>
    <name evidence="1" type="ORF">PanWU01x14_187820</name>
</gene>
<protein>
    <submittedName>
        <fullName evidence="1">Uncharacterized protein</fullName>
    </submittedName>
</protein>
<evidence type="ECO:0000313" key="2">
    <source>
        <dbReference type="Proteomes" id="UP000237105"/>
    </source>
</evidence>
<name>A0A2P5C348_PARAD</name>
<dbReference type="EMBL" id="JXTB01000183">
    <property type="protein sequence ID" value="PON55467.1"/>
    <property type="molecule type" value="Genomic_DNA"/>
</dbReference>
<organism evidence="1 2">
    <name type="scientific">Parasponia andersonii</name>
    <name type="common">Sponia andersonii</name>
    <dbReference type="NCBI Taxonomy" id="3476"/>
    <lineage>
        <taxon>Eukaryota</taxon>
        <taxon>Viridiplantae</taxon>
        <taxon>Streptophyta</taxon>
        <taxon>Embryophyta</taxon>
        <taxon>Tracheophyta</taxon>
        <taxon>Spermatophyta</taxon>
        <taxon>Magnoliopsida</taxon>
        <taxon>eudicotyledons</taxon>
        <taxon>Gunneridae</taxon>
        <taxon>Pentapetalae</taxon>
        <taxon>rosids</taxon>
        <taxon>fabids</taxon>
        <taxon>Rosales</taxon>
        <taxon>Cannabaceae</taxon>
        <taxon>Parasponia</taxon>
    </lineage>
</organism>
<dbReference type="Proteomes" id="UP000237105">
    <property type="component" value="Unassembled WGS sequence"/>
</dbReference>
<comment type="caution">
    <text evidence="1">The sequence shown here is derived from an EMBL/GenBank/DDBJ whole genome shotgun (WGS) entry which is preliminary data.</text>
</comment>
<keyword evidence="2" id="KW-1185">Reference proteome</keyword>
<proteinExistence type="predicted"/>
<reference evidence="2" key="1">
    <citation type="submission" date="2016-06" db="EMBL/GenBank/DDBJ databases">
        <title>Parallel loss of symbiosis genes in relatives of nitrogen-fixing non-legume Parasponia.</title>
        <authorList>
            <person name="Van Velzen R."/>
            <person name="Holmer R."/>
            <person name="Bu F."/>
            <person name="Rutten L."/>
            <person name="Van Zeijl A."/>
            <person name="Liu W."/>
            <person name="Santuari L."/>
            <person name="Cao Q."/>
            <person name="Sharma T."/>
            <person name="Shen D."/>
            <person name="Roswanjaya Y."/>
            <person name="Wardhani T."/>
            <person name="Kalhor M.S."/>
            <person name="Jansen J."/>
            <person name="Van den Hoogen J."/>
            <person name="Gungor B."/>
            <person name="Hartog M."/>
            <person name="Hontelez J."/>
            <person name="Verver J."/>
            <person name="Yang W.-C."/>
            <person name="Schijlen E."/>
            <person name="Repin R."/>
            <person name="Schilthuizen M."/>
            <person name="Schranz E."/>
            <person name="Heidstra R."/>
            <person name="Miyata K."/>
            <person name="Fedorova E."/>
            <person name="Kohlen W."/>
            <person name="Bisseling T."/>
            <person name="Smit S."/>
            <person name="Geurts R."/>
        </authorList>
    </citation>
    <scope>NUCLEOTIDE SEQUENCE [LARGE SCALE GENOMIC DNA]</scope>
    <source>
        <strain evidence="2">cv. WU1-14</strain>
    </source>
</reference>